<dbReference type="Proteomes" id="UP000054843">
    <property type="component" value="Unassembled WGS sequence"/>
</dbReference>
<feature type="compositionally biased region" description="Basic and acidic residues" evidence="1">
    <location>
        <begin position="51"/>
        <end position="64"/>
    </location>
</feature>
<keyword evidence="3" id="KW-1185">Reference proteome</keyword>
<organism evidence="2 3">
    <name type="scientific">Trichinella papuae</name>
    <dbReference type="NCBI Taxonomy" id="268474"/>
    <lineage>
        <taxon>Eukaryota</taxon>
        <taxon>Metazoa</taxon>
        <taxon>Ecdysozoa</taxon>
        <taxon>Nematoda</taxon>
        <taxon>Enoplea</taxon>
        <taxon>Dorylaimia</taxon>
        <taxon>Trichinellida</taxon>
        <taxon>Trichinellidae</taxon>
        <taxon>Trichinella</taxon>
    </lineage>
</organism>
<evidence type="ECO:0000256" key="1">
    <source>
        <dbReference type="SAM" id="MobiDB-lite"/>
    </source>
</evidence>
<name>A0A0V1MLZ0_9BILA</name>
<reference evidence="2 3" key="1">
    <citation type="submission" date="2015-01" db="EMBL/GenBank/DDBJ databases">
        <title>Evolution of Trichinella species and genotypes.</title>
        <authorList>
            <person name="Korhonen P.K."/>
            <person name="Edoardo P."/>
            <person name="Giuseppe L.R."/>
            <person name="Gasser R.B."/>
        </authorList>
    </citation>
    <scope>NUCLEOTIDE SEQUENCE [LARGE SCALE GENOMIC DNA]</scope>
    <source>
        <strain evidence="2">ISS1980</strain>
    </source>
</reference>
<feature type="compositionally biased region" description="Basic and acidic residues" evidence="1">
    <location>
        <begin position="7"/>
        <end position="32"/>
    </location>
</feature>
<dbReference type="AlphaFoldDB" id="A0A0V1MLZ0"/>
<sequence length="64" mass="7235">MIRHSAGPRDCRRLNSVTKPDRYRHAVERPEDLLQSGIDSRLPADPGSPGRHPEDGHHDTFQPV</sequence>
<evidence type="ECO:0000313" key="3">
    <source>
        <dbReference type="Proteomes" id="UP000054843"/>
    </source>
</evidence>
<comment type="caution">
    <text evidence="2">The sequence shown here is derived from an EMBL/GenBank/DDBJ whole genome shotgun (WGS) entry which is preliminary data.</text>
</comment>
<evidence type="ECO:0000313" key="2">
    <source>
        <dbReference type="EMBL" id="KRZ72868.1"/>
    </source>
</evidence>
<accession>A0A0V1MLZ0</accession>
<gene>
    <name evidence="2" type="ORF">T10_1499</name>
</gene>
<feature type="region of interest" description="Disordered" evidence="1">
    <location>
        <begin position="1"/>
        <end position="64"/>
    </location>
</feature>
<proteinExistence type="predicted"/>
<dbReference type="EMBL" id="JYDO01000072">
    <property type="protein sequence ID" value="KRZ72868.1"/>
    <property type="molecule type" value="Genomic_DNA"/>
</dbReference>
<protein>
    <submittedName>
        <fullName evidence="2">Uncharacterized protein</fullName>
    </submittedName>
</protein>